<sequence length="145" mass="15566">MSSDMDWSHDFCLSCDNQTTDGTKFCSQACRLADLEKASYGSSSPSTPATHPTSTPSWTLPAPSTPRFHLPPALNFSSVRTTTPDSPPPSKRGLSPSSSRSSLSSISSSTSSTTPGLSDSALTQLREYSGAFDQTRDWLRRRTLG</sequence>
<accession>A0A6G1HTE4</accession>
<name>A0A6G1HTE4_9PEZI</name>
<evidence type="ECO:0000256" key="1">
    <source>
        <dbReference type="SAM" id="MobiDB-lite"/>
    </source>
</evidence>
<feature type="compositionally biased region" description="Low complexity" evidence="1">
    <location>
        <begin position="91"/>
        <end position="120"/>
    </location>
</feature>
<keyword evidence="3" id="KW-1185">Reference proteome</keyword>
<dbReference type="AlphaFoldDB" id="A0A6G1HTE4"/>
<feature type="region of interest" description="Disordered" evidence="1">
    <location>
        <begin position="38"/>
        <end position="121"/>
    </location>
</feature>
<feature type="compositionally biased region" description="Low complexity" evidence="1">
    <location>
        <begin position="42"/>
        <end position="57"/>
    </location>
</feature>
<evidence type="ECO:0000313" key="2">
    <source>
        <dbReference type="EMBL" id="KAF2399328.1"/>
    </source>
</evidence>
<dbReference type="InterPro" id="IPR024368">
    <property type="entry name" value="Ecl1/2/3"/>
</dbReference>
<protein>
    <submittedName>
        <fullName evidence="2">Uncharacterized protein</fullName>
    </submittedName>
</protein>
<dbReference type="Pfam" id="PF12855">
    <property type="entry name" value="Ecl1"/>
    <property type="match status" value="1"/>
</dbReference>
<reference evidence="2" key="1">
    <citation type="journal article" date="2020" name="Stud. Mycol.">
        <title>101 Dothideomycetes genomes: a test case for predicting lifestyles and emergence of pathogens.</title>
        <authorList>
            <person name="Haridas S."/>
            <person name="Albert R."/>
            <person name="Binder M."/>
            <person name="Bloem J."/>
            <person name="Labutti K."/>
            <person name="Salamov A."/>
            <person name="Andreopoulos B."/>
            <person name="Baker S."/>
            <person name="Barry K."/>
            <person name="Bills G."/>
            <person name="Bluhm B."/>
            <person name="Cannon C."/>
            <person name="Castanera R."/>
            <person name="Culley D."/>
            <person name="Daum C."/>
            <person name="Ezra D."/>
            <person name="Gonzalez J."/>
            <person name="Henrissat B."/>
            <person name="Kuo A."/>
            <person name="Liang C."/>
            <person name="Lipzen A."/>
            <person name="Lutzoni F."/>
            <person name="Magnuson J."/>
            <person name="Mondo S."/>
            <person name="Nolan M."/>
            <person name="Ohm R."/>
            <person name="Pangilinan J."/>
            <person name="Park H.-J."/>
            <person name="Ramirez L."/>
            <person name="Alfaro M."/>
            <person name="Sun H."/>
            <person name="Tritt A."/>
            <person name="Yoshinaga Y."/>
            <person name="Zwiers L.-H."/>
            <person name="Turgeon B."/>
            <person name="Goodwin S."/>
            <person name="Spatafora J."/>
            <person name="Crous P."/>
            <person name="Grigoriev I."/>
        </authorList>
    </citation>
    <scope>NUCLEOTIDE SEQUENCE</scope>
    <source>
        <strain evidence="2">CBS 262.69</strain>
    </source>
</reference>
<proteinExistence type="predicted"/>
<feature type="compositionally biased region" description="Polar residues" evidence="1">
    <location>
        <begin position="75"/>
        <end position="84"/>
    </location>
</feature>
<dbReference type="Proteomes" id="UP000799640">
    <property type="component" value="Unassembled WGS sequence"/>
</dbReference>
<gene>
    <name evidence="2" type="ORF">EJ06DRAFT_522823</name>
</gene>
<dbReference type="OrthoDB" id="2563506at2759"/>
<evidence type="ECO:0000313" key="3">
    <source>
        <dbReference type="Proteomes" id="UP000799640"/>
    </source>
</evidence>
<organism evidence="2 3">
    <name type="scientific">Trichodelitschia bisporula</name>
    <dbReference type="NCBI Taxonomy" id="703511"/>
    <lineage>
        <taxon>Eukaryota</taxon>
        <taxon>Fungi</taxon>
        <taxon>Dikarya</taxon>
        <taxon>Ascomycota</taxon>
        <taxon>Pezizomycotina</taxon>
        <taxon>Dothideomycetes</taxon>
        <taxon>Dothideomycetes incertae sedis</taxon>
        <taxon>Phaeotrichales</taxon>
        <taxon>Phaeotrichaceae</taxon>
        <taxon>Trichodelitschia</taxon>
    </lineage>
</organism>
<dbReference type="EMBL" id="ML996698">
    <property type="protein sequence ID" value="KAF2399328.1"/>
    <property type="molecule type" value="Genomic_DNA"/>
</dbReference>